<evidence type="ECO:0000313" key="4">
    <source>
        <dbReference type="Proteomes" id="UP000028531"/>
    </source>
</evidence>
<dbReference type="AlphaFoldDB" id="A0A084JYG7"/>
<proteinExistence type="predicted"/>
<evidence type="ECO:0000256" key="1">
    <source>
        <dbReference type="SAM" id="Phobius"/>
    </source>
</evidence>
<feature type="transmembrane region" description="Helical" evidence="1">
    <location>
        <begin position="41"/>
        <end position="61"/>
    </location>
</feature>
<evidence type="ECO:0000313" key="2">
    <source>
        <dbReference type="EMBL" id="KEZ94001.1"/>
    </source>
</evidence>
<dbReference type="EMBL" id="PVNA01000028">
    <property type="protein sequence ID" value="PRX08464.1"/>
    <property type="molecule type" value="Genomic_DNA"/>
</dbReference>
<organism evidence="2 4">
    <name type="scientific">Nonlabens ulvanivorans</name>
    <name type="common">Persicivirga ulvanivorans</name>
    <dbReference type="NCBI Taxonomy" id="906888"/>
    <lineage>
        <taxon>Bacteria</taxon>
        <taxon>Pseudomonadati</taxon>
        <taxon>Bacteroidota</taxon>
        <taxon>Flavobacteriia</taxon>
        <taxon>Flavobacteriales</taxon>
        <taxon>Flavobacteriaceae</taxon>
        <taxon>Nonlabens</taxon>
    </lineage>
</organism>
<keyword evidence="5" id="KW-1185">Reference proteome</keyword>
<keyword evidence="1" id="KW-0812">Transmembrane</keyword>
<keyword evidence="1" id="KW-1133">Transmembrane helix</keyword>
<dbReference type="EMBL" id="JPJI01000024">
    <property type="protein sequence ID" value="KEZ94001.1"/>
    <property type="molecule type" value="Genomic_DNA"/>
</dbReference>
<dbReference type="Proteomes" id="UP000028531">
    <property type="component" value="Unassembled WGS sequence"/>
</dbReference>
<name>A0A084JYG7_NONUL</name>
<keyword evidence="1" id="KW-0472">Membrane</keyword>
<evidence type="ECO:0000313" key="3">
    <source>
        <dbReference type="EMBL" id="PRX08464.1"/>
    </source>
</evidence>
<protein>
    <submittedName>
        <fullName evidence="2">Uncharacterized protein</fullName>
    </submittedName>
</protein>
<reference evidence="2 4" key="1">
    <citation type="submission" date="2014-07" db="EMBL/GenBank/DDBJ databases">
        <title>Draft genome sequence of Nonlabens ulvanivorans, an ulvan degrading bacterium.</title>
        <authorList>
            <person name="Kopel M."/>
            <person name="Helbert W."/>
            <person name="Henrissat B."/>
            <person name="Doniger T."/>
            <person name="Banin E."/>
        </authorList>
    </citation>
    <scope>NUCLEOTIDE SEQUENCE [LARGE SCALE GENOMIC DNA]</scope>
    <source>
        <strain evidence="2 4">PLR</strain>
    </source>
</reference>
<feature type="transmembrane region" description="Helical" evidence="1">
    <location>
        <begin position="7"/>
        <end position="26"/>
    </location>
</feature>
<gene>
    <name evidence="2" type="ORF">IL45_03880</name>
    <name evidence="3" type="ORF">LY02_02923</name>
</gene>
<dbReference type="Proteomes" id="UP000239997">
    <property type="component" value="Unassembled WGS sequence"/>
</dbReference>
<evidence type="ECO:0000313" key="5">
    <source>
        <dbReference type="Proteomes" id="UP000239997"/>
    </source>
</evidence>
<sequence length="68" mass="8056">MKEKFDIEYVIIGVIFLLIAIAIIYIDIKNDKVNEENNSSFKYYSVRGAIIFFILSLYLIFREVMKII</sequence>
<accession>A0A084JYG7</accession>
<comment type="caution">
    <text evidence="2">The sequence shown here is derived from an EMBL/GenBank/DDBJ whole genome shotgun (WGS) entry which is preliminary data.</text>
</comment>
<reference evidence="3 5" key="2">
    <citation type="submission" date="2018-03" db="EMBL/GenBank/DDBJ databases">
        <title>Genomic Encyclopedia of Archaeal and Bacterial Type Strains, Phase II (KMG-II): from individual species to whole genera.</title>
        <authorList>
            <person name="Goeker M."/>
        </authorList>
    </citation>
    <scope>NUCLEOTIDE SEQUENCE [LARGE SCALE GENOMIC DNA]</scope>
    <source>
        <strain evidence="3 5">DSM 22727</strain>
    </source>
</reference>